<sequence length="75" mass="8807">MKDRQRKYSRYWGWYAMRTLIFVTRPFNRNDSTSKLRTCSSSVSIGIVYEAKYETMTDLGNNAKILTTLGKNEEN</sequence>
<accession>A0AAD9QBS0</accession>
<reference evidence="1" key="2">
    <citation type="journal article" date="2023" name="Science">
        <title>Genomic signatures of disease resistance in endangered staghorn corals.</title>
        <authorList>
            <person name="Vollmer S.V."/>
            <person name="Selwyn J.D."/>
            <person name="Despard B.A."/>
            <person name="Roesel C.L."/>
        </authorList>
    </citation>
    <scope>NUCLEOTIDE SEQUENCE</scope>
    <source>
        <strain evidence="1">K2</strain>
    </source>
</reference>
<keyword evidence="2" id="KW-1185">Reference proteome</keyword>
<evidence type="ECO:0000313" key="1">
    <source>
        <dbReference type="EMBL" id="KAK2557950.1"/>
    </source>
</evidence>
<organism evidence="1 2">
    <name type="scientific">Acropora cervicornis</name>
    <name type="common">Staghorn coral</name>
    <dbReference type="NCBI Taxonomy" id="6130"/>
    <lineage>
        <taxon>Eukaryota</taxon>
        <taxon>Metazoa</taxon>
        <taxon>Cnidaria</taxon>
        <taxon>Anthozoa</taxon>
        <taxon>Hexacorallia</taxon>
        <taxon>Scleractinia</taxon>
        <taxon>Astrocoeniina</taxon>
        <taxon>Acroporidae</taxon>
        <taxon>Acropora</taxon>
    </lineage>
</organism>
<comment type="caution">
    <text evidence="1">The sequence shown here is derived from an EMBL/GenBank/DDBJ whole genome shotgun (WGS) entry which is preliminary data.</text>
</comment>
<dbReference type="EMBL" id="JARQWQ010000046">
    <property type="protein sequence ID" value="KAK2557950.1"/>
    <property type="molecule type" value="Genomic_DNA"/>
</dbReference>
<proteinExistence type="predicted"/>
<evidence type="ECO:0000313" key="2">
    <source>
        <dbReference type="Proteomes" id="UP001249851"/>
    </source>
</evidence>
<name>A0AAD9QBS0_ACRCE</name>
<dbReference type="Proteomes" id="UP001249851">
    <property type="component" value="Unassembled WGS sequence"/>
</dbReference>
<dbReference type="AlphaFoldDB" id="A0AAD9QBS0"/>
<reference evidence="1" key="1">
    <citation type="journal article" date="2023" name="G3 (Bethesda)">
        <title>Whole genome assembly and annotation of the endangered Caribbean coral Acropora cervicornis.</title>
        <authorList>
            <person name="Selwyn J.D."/>
            <person name="Vollmer S.V."/>
        </authorList>
    </citation>
    <scope>NUCLEOTIDE SEQUENCE</scope>
    <source>
        <strain evidence="1">K2</strain>
    </source>
</reference>
<protein>
    <submittedName>
        <fullName evidence="1">Uncharacterized protein</fullName>
    </submittedName>
</protein>
<gene>
    <name evidence="1" type="ORF">P5673_019511</name>
</gene>